<dbReference type="Proteomes" id="UP000007431">
    <property type="component" value="Unassembled WGS sequence"/>
</dbReference>
<keyword evidence="3" id="KW-1185">Reference proteome</keyword>
<reference evidence="2 3" key="1">
    <citation type="journal article" date="2010" name="Nat. Biotechnol.">
        <title>Genome sequence of the model mushroom Schizophyllum commune.</title>
        <authorList>
            <person name="Ohm R.A."/>
            <person name="de Jong J.F."/>
            <person name="Lugones L.G."/>
            <person name="Aerts A."/>
            <person name="Kothe E."/>
            <person name="Stajich J.E."/>
            <person name="de Vries R.P."/>
            <person name="Record E."/>
            <person name="Levasseur A."/>
            <person name="Baker S.E."/>
            <person name="Bartholomew K.A."/>
            <person name="Coutinho P.M."/>
            <person name="Erdmann S."/>
            <person name="Fowler T.J."/>
            <person name="Gathman A.C."/>
            <person name="Lombard V."/>
            <person name="Henrissat B."/>
            <person name="Knabe N."/>
            <person name="Kuees U."/>
            <person name="Lilly W.W."/>
            <person name="Lindquist E."/>
            <person name="Lucas S."/>
            <person name="Magnuson J.K."/>
            <person name="Piumi F."/>
            <person name="Raudaskoski M."/>
            <person name="Salamov A."/>
            <person name="Schmutz J."/>
            <person name="Schwarze F.W.M.R."/>
            <person name="vanKuyk P.A."/>
            <person name="Horton J.S."/>
            <person name="Grigoriev I.V."/>
            <person name="Woesten H.A.B."/>
        </authorList>
    </citation>
    <scope>NUCLEOTIDE SEQUENCE [LARGE SCALE GENOMIC DNA]</scope>
    <source>
        <strain evidence="3">H4-8 / FGSC 9210</strain>
    </source>
</reference>
<gene>
    <name evidence="2" type="ORF">SCHCODRAFT_104729</name>
</gene>
<feature type="non-terminal residue" evidence="2">
    <location>
        <position position="571"/>
    </location>
</feature>
<accession>D8PM53</accession>
<dbReference type="AlphaFoldDB" id="D8PM53"/>
<feature type="compositionally biased region" description="Polar residues" evidence="1">
    <location>
        <begin position="70"/>
        <end position="80"/>
    </location>
</feature>
<dbReference type="EMBL" id="GL377302">
    <property type="protein sequence ID" value="EFJ04125.1"/>
    <property type="molecule type" value="Genomic_DNA"/>
</dbReference>
<sequence length="571" mass="64824">MQGQSNIAGQSFLLTTNNNWVKYTAADLLRAFNATYARQARRMGVQPPTPYVDWAESSDDRPQPSSRPSMKTQHPFSMSIPSFPATVGGPSGSRMRDPKLQDIRFSAPLTTQESVWDLGTMGPGSPTRLILMMAFDIPSPERRPPFLRLALDLGSDGLWSLHPGYTVGPKNWKGILKHSRHKPTGAHRVNVWGGRYDPRRVPMFDMEYIDGSNYDYIQIDSPLIIDVQMRTQSRDIFLPNVRSQAATRISKELDKEEDVDGFIGLEPQAKHVALVMTYHARSYRNPATSRVTSTLRQGAVPVRSVSTLSASLLAHTKLRLRLQTLMNQLYRLNKITRLRKSFALSPSYRRTVCPRMWILDNEIWPPAAFSTQDPSEYRLHSGEDTPPIPVRLGSSGAPGWTVRLSEICLWDIVTQRFILREKLDDFVTLDNGSETTILPPTAFAWIAARKHPAHVYHPRRRFRLSKDKDTFCVRPDTIDKRYHLAMAFRASDGADYRVTIAPLNEIVTYREAEDNGDYLLAFSPVVQGLKPLIGLNVLRYLWQSYHDCLPTSAYVHLAYGYCGRDQGRDVY</sequence>
<organism evidence="3">
    <name type="scientific">Schizophyllum commune (strain H4-8 / FGSC 9210)</name>
    <name type="common">Split gill fungus</name>
    <dbReference type="NCBI Taxonomy" id="578458"/>
    <lineage>
        <taxon>Eukaryota</taxon>
        <taxon>Fungi</taxon>
        <taxon>Dikarya</taxon>
        <taxon>Basidiomycota</taxon>
        <taxon>Agaricomycotina</taxon>
        <taxon>Agaricomycetes</taxon>
        <taxon>Agaricomycetidae</taxon>
        <taxon>Agaricales</taxon>
        <taxon>Schizophyllaceae</taxon>
        <taxon>Schizophyllum</taxon>
    </lineage>
</organism>
<evidence type="ECO:0000313" key="3">
    <source>
        <dbReference type="Proteomes" id="UP000007431"/>
    </source>
</evidence>
<name>D8PM53_SCHCM</name>
<evidence type="ECO:0008006" key="4">
    <source>
        <dbReference type="Google" id="ProtNLM"/>
    </source>
</evidence>
<dbReference type="HOGENOM" id="CLU_477474_0_0_1"/>
<feature type="region of interest" description="Disordered" evidence="1">
    <location>
        <begin position="47"/>
        <end position="98"/>
    </location>
</feature>
<proteinExistence type="predicted"/>
<evidence type="ECO:0000313" key="2">
    <source>
        <dbReference type="EMBL" id="EFJ04125.1"/>
    </source>
</evidence>
<protein>
    <recommendedName>
        <fullName evidence="4">Peptidase A1 domain-containing protein</fullName>
    </recommendedName>
</protein>
<dbReference type="VEuPathDB" id="FungiDB:SCHCODRAFT_01338362"/>
<evidence type="ECO:0000256" key="1">
    <source>
        <dbReference type="SAM" id="MobiDB-lite"/>
    </source>
</evidence>
<dbReference type="InParanoid" id="D8PM53"/>